<reference evidence="1" key="1">
    <citation type="submission" date="2019-10" db="EMBL/GenBank/DDBJ databases">
        <authorList>
            <consortium name="DOE Joint Genome Institute"/>
            <person name="Kuo A."/>
            <person name="Miyauchi S."/>
            <person name="Kiss E."/>
            <person name="Drula E."/>
            <person name="Kohler A."/>
            <person name="Sanchez-Garcia M."/>
            <person name="Andreopoulos B."/>
            <person name="Barry K.W."/>
            <person name="Bonito G."/>
            <person name="Buee M."/>
            <person name="Carver A."/>
            <person name="Chen C."/>
            <person name="Cichocki N."/>
            <person name="Clum A."/>
            <person name="Culley D."/>
            <person name="Crous P.W."/>
            <person name="Fauchery L."/>
            <person name="Girlanda M."/>
            <person name="Hayes R."/>
            <person name="Keri Z."/>
            <person name="Labutti K."/>
            <person name="Lipzen A."/>
            <person name="Lombard V."/>
            <person name="Magnuson J."/>
            <person name="Maillard F."/>
            <person name="Morin E."/>
            <person name="Murat C."/>
            <person name="Nolan M."/>
            <person name="Ohm R."/>
            <person name="Pangilinan J."/>
            <person name="Pereira M."/>
            <person name="Perotto S."/>
            <person name="Peter M."/>
            <person name="Riley R."/>
            <person name="Sitrit Y."/>
            <person name="Stielow B."/>
            <person name="Szollosi G."/>
            <person name="Zifcakova L."/>
            <person name="Stursova M."/>
            <person name="Spatafora J.W."/>
            <person name="Tedersoo L."/>
            <person name="Vaario L.-M."/>
            <person name="Yamada A."/>
            <person name="Yan M."/>
            <person name="Wang P."/>
            <person name="Xu J."/>
            <person name="Bruns T."/>
            <person name="Baldrian P."/>
            <person name="Vilgalys R."/>
            <person name="Henrissat B."/>
            <person name="Grigoriev I.V."/>
            <person name="Hibbett D."/>
            <person name="Nagy L.G."/>
            <person name="Martin F.M."/>
        </authorList>
    </citation>
    <scope>NUCLEOTIDE SEQUENCE</scope>
    <source>
        <strain evidence="1">P2</strain>
    </source>
</reference>
<proteinExistence type="predicted"/>
<keyword evidence="2" id="KW-1185">Reference proteome</keyword>
<sequence length="263" mass="29036">MFHAIEGIEVYNGPIEVSMGYTSAVGVMLAKEIALTNDVVGAVSLTTRGTVAQVAKLEETIRGLETIVQRLKQSHESLRIYTEMELANRDLAIGLLRACMNTVAPMEIDLTTDKEEYISAPGTPPTSGQTSTTDISIRVETPELVIPEGVLIPIEDSSEEEEGEVVPNEIEVPEPLGIILPHNTFNWQDEQAQGQEEYYCRQREEEERARDEPEFVPPLSYKGLFPDVVLADRLRYTARYNDGRSTGERGPSDAGPSGTSHDD</sequence>
<dbReference type="Proteomes" id="UP000886501">
    <property type="component" value="Unassembled WGS sequence"/>
</dbReference>
<evidence type="ECO:0000313" key="2">
    <source>
        <dbReference type="Proteomes" id="UP000886501"/>
    </source>
</evidence>
<dbReference type="EMBL" id="MU118429">
    <property type="protein sequence ID" value="KAF9642539.1"/>
    <property type="molecule type" value="Genomic_DNA"/>
</dbReference>
<protein>
    <submittedName>
        <fullName evidence="1">Uncharacterized protein</fullName>
    </submittedName>
</protein>
<name>A0ACB6YZ52_THEGA</name>
<gene>
    <name evidence="1" type="ORF">BDM02DRAFT_3193052</name>
</gene>
<accession>A0ACB6YZ52</accession>
<evidence type="ECO:0000313" key="1">
    <source>
        <dbReference type="EMBL" id="KAF9642539.1"/>
    </source>
</evidence>
<reference evidence="1" key="2">
    <citation type="journal article" date="2020" name="Nat. Commun.">
        <title>Large-scale genome sequencing of mycorrhizal fungi provides insights into the early evolution of symbiotic traits.</title>
        <authorList>
            <person name="Miyauchi S."/>
            <person name="Kiss E."/>
            <person name="Kuo A."/>
            <person name="Drula E."/>
            <person name="Kohler A."/>
            <person name="Sanchez-Garcia M."/>
            <person name="Morin E."/>
            <person name="Andreopoulos B."/>
            <person name="Barry K.W."/>
            <person name="Bonito G."/>
            <person name="Buee M."/>
            <person name="Carver A."/>
            <person name="Chen C."/>
            <person name="Cichocki N."/>
            <person name="Clum A."/>
            <person name="Culley D."/>
            <person name="Crous P.W."/>
            <person name="Fauchery L."/>
            <person name="Girlanda M."/>
            <person name="Hayes R.D."/>
            <person name="Keri Z."/>
            <person name="LaButti K."/>
            <person name="Lipzen A."/>
            <person name="Lombard V."/>
            <person name="Magnuson J."/>
            <person name="Maillard F."/>
            <person name="Murat C."/>
            <person name="Nolan M."/>
            <person name="Ohm R.A."/>
            <person name="Pangilinan J."/>
            <person name="Pereira M.F."/>
            <person name="Perotto S."/>
            <person name="Peter M."/>
            <person name="Pfister S."/>
            <person name="Riley R."/>
            <person name="Sitrit Y."/>
            <person name="Stielow J.B."/>
            <person name="Szollosi G."/>
            <person name="Zifcakova L."/>
            <person name="Stursova M."/>
            <person name="Spatafora J.W."/>
            <person name="Tedersoo L."/>
            <person name="Vaario L.M."/>
            <person name="Yamada A."/>
            <person name="Yan M."/>
            <person name="Wang P."/>
            <person name="Xu J."/>
            <person name="Bruns T."/>
            <person name="Baldrian P."/>
            <person name="Vilgalys R."/>
            <person name="Dunand C."/>
            <person name="Henrissat B."/>
            <person name="Grigoriev I.V."/>
            <person name="Hibbett D."/>
            <person name="Nagy L.G."/>
            <person name="Martin F.M."/>
        </authorList>
    </citation>
    <scope>NUCLEOTIDE SEQUENCE</scope>
    <source>
        <strain evidence="1">P2</strain>
    </source>
</reference>
<organism evidence="1 2">
    <name type="scientific">Thelephora ganbajun</name>
    <name type="common">Ganba fungus</name>
    <dbReference type="NCBI Taxonomy" id="370292"/>
    <lineage>
        <taxon>Eukaryota</taxon>
        <taxon>Fungi</taxon>
        <taxon>Dikarya</taxon>
        <taxon>Basidiomycota</taxon>
        <taxon>Agaricomycotina</taxon>
        <taxon>Agaricomycetes</taxon>
        <taxon>Thelephorales</taxon>
        <taxon>Thelephoraceae</taxon>
        <taxon>Thelephora</taxon>
    </lineage>
</organism>
<comment type="caution">
    <text evidence="1">The sequence shown here is derived from an EMBL/GenBank/DDBJ whole genome shotgun (WGS) entry which is preliminary data.</text>
</comment>